<feature type="transmembrane region" description="Helical" evidence="7">
    <location>
        <begin position="113"/>
        <end position="130"/>
    </location>
</feature>
<reference evidence="8 9" key="1">
    <citation type="journal article" date="2011" name="Mol. Biol. Evol.">
        <title>Comparative genomic analysis of fruiting body formation in Myxococcales.</title>
        <authorList>
            <person name="Huntley S."/>
            <person name="Hamann N."/>
            <person name="Wegener-Feldbrugge S."/>
            <person name="Treuner-Lange A."/>
            <person name="Kube M."/>
            <person name="Reinhardt R."/>
            <person name="Klages S."/>
            <person name="Muller R."/>
            <person name="Ronning C.M."/>
            <person name="Nierman W.C."/>
            <person name="Sogaard-Andersen L."/>
        </authorList>
    </citation>
    <scope>NUCLEOTIDE SEQUENCE [LARGE SCALE GENOMIC DNA]</scope>
    <source>
        <strain evidence="8 9">DW4/3-1</strain>
    </source>
</reference>
<dbReference type="PANTHER" id="PTHR33452">
    <property type="entry name" value="OXIDOREDUCTASE CATD-RELATED"/>
    <property type="match status" value="1"/>
</dbReference>
<dbReference type="STRING" id="378806.STAUR_6747"/>
<evidence type="ECO:0000313" key="8">
    <source>
        <dbReference type="EMBL" id="ADO74504.1"/>
    </source>
</evidence>
<keyword evidence="3" id="KW-1003">Cell membrane</keyword>
<evidence type="ECO:0000313" key="9">
    <source>
        <dbReference type="Proteomes" id="UP000001351"/>
    </source>
</evidence>
<keyword evidence="9" id="KW-1185">Reference proteome</keyword>
<evidence type="ECO:0000256" key="3">
    <source>
        <dbReference type="ARBA" id="ARBA00022475"/>
    </source>
</evidence>
<dbReference type="Pfam" id="PF07681">
    <property type="entry name" value="DoxX"/>
    <property type="match status" value="1"/>
</dbReference>
<feature type="transmembrane region" description="Helical" evidence="7">
    <location>
        <begin position="7"/>
        <end position="26"/>
    </location>
</feature>
<protein>
    <submittedName>
        <fullName evidence="8">DoxX protein</fullName>
    </submittedName>
</protein>
<dbReference type="Proteomes" id="UP000001351">
    <property type="component" value="Chromosome"/>
</dbReference>
<dbReference type="eggNOG" id="COG2259">
    <property type="taxonomic scope" value="Bacteria"/>
</dbReference>
<evidence type="ECO:0000256" key="6">
    <source>
        <dbReference type="ARBA" id="ARBA00023136"/>
    </source>
</evidence>
<keyword evidence="5 7" id="KW-1133">Transmembrane helix</keyword>
<organism evidence="8 9">
    <name type="scientific">Stigmatella aurantiaca (strain DW4/3-1)</name>
    <dbReference type="NCBI Taxonomy" id="378806"/>
    <lineage>
        <taxon>Bacteria</taxon>
        <taxon>Pseudomonadati</taxon>
        <taxon>Myxococcota</taxon>
        <taxon>Myxococcia</taxon>
        <taxon>Myxococcales</taxon>
        <taxon>Cystobacterineae</taxon>
        <taxon>Archangiaceae</taxon>
        <taxon>Stigmatella</taxon>
    </lineage>
</organism>
<feature type="transmembrane region" description="Helical" evidence="7">
    <location>
        <begin position="46"/>
        <end position="67"/>
    </location>
</feature>
<comment type="subcellular location">
    <subcellularLocation>
        <location evidence="1">Cell membrane</location>
        <topology evidence="1">Multi-pass membrane protein</topology>
    </subcellularLocation>
</comment>
<dbReference type="AlphaFoldDB" id="E3FRB2"/>
<accession>E3FRB2</accession>
<dbReference type="InterPro" id="IPR051907">
    <property type="entry name" value="DoxX-like_oxidoreductase"/>
</dbReference>
<dbReference type="HOGENOM" id="CLU_058421_8_2_7"/>
<evidence type="ECO:0000256" key="4">
    <source>
        <dbReference type="ARBA" id="ARBA00022692"/>
    </source>
</evidence>
<dbReference type="OrthoDB" id="9792760at2"/>
<proteinExistence type="inferred from homology"/>
<dbReference type="RefSeq" id="WP_013377463.1">
    <property type="nucleotide sequence ID" value="NC_014623.1"/>
</dbReference>
<dbReference type="PANTHER" id="PTHR33452:SF1">
    <property type="entry name" value="INNER MEMBRANE PROTEIN YPHA-RELATED"/>
    <property type="match status" value="1"/>
</dbReference>
<dbReference type="GO" id="GO:0005886">
    <property type="term" value="C:plasma membrane"/>
    <property type="evidence" value="ECO:0007669"/>
    <property type="project" value="UniProtKB-SubCell"/>
</dbReference>
<dbReference type="KEGG" id="sur:STAUR_6747"/>
<evidence type="ECO:0000256" key="5">
    <source>
        <dbReference type="ARBA" id="ARBA00022989"/>
    </source>
</evidence>
<dbReference type="InterPro" id="IPR032808">
    <property type="entry name" value="DoxX"/>
</dbReference>
<evidence type="ECO:0000256" key="7">
    <source>
        <dbReference type="SAM" id="Phobius"/>
    </source>
</evidence>
<dbReference type="EMBL" id="CP002271">
    <property type="protein sequence ID" value="ADO74504.1"/>
    <property type="molecule type" value="Genomic_DNA"/>
</dbReference>
<sequence length="149" mass="15700">MNNANAKWVSLVGRVLLGVLFVLSGFGKLGNWEPTVALMTSQGLPLANLLLAGAAASELAGGLSLLLGYRTRWGALLLAALLVPISLTMHAFWTQTGEAHQMHLIHFLKNLSIIGGLLAQSIAGPGALSLDARREQRHPATASPLPQHA</sequence>
<evidence type="ECO:0000256" key="2">
    <source>
        <dbReference type="ARBA" id="ARBA00006679"/>
    </source>
</evidence>
<evidence type="ECO:0000256" key="1">
    <source>
        <dbReference type="ARBA" id="ARBA00004651"/>
    </source>
</evidence>
<keyword evidence="4 7" id="KW-0812">Transmembrane</keyword>
<feature type="transmembrane region" description="Helical" evidence="7">
    <location>
        <begin position="74"/>
        <end position="93"/>
    </location>
</feature>
<name>E3FRB2_STIAD</name>
<comment type="similarity">
    <text evidence="2">Belongs to the DoxX family.</text>
</comment>
<gene>
    <name evidence="8" type="ordered locus">STAUR_6747</name>
</gene>
<keyword evidence="6 7" id="KW-0472">Membrane</keyword>